<evidence type="ECO:0000256" key="10">
    <source>
        <dbReference type="ARBA" id="ARBA00023239"/>
    </source>
</evidence>
<keyword evidence="9" id="KW-0464">Manganese</keyword>
<comment type="caution">
    <text evidence="12">The sequence shown here is derived from an EMBL/GenBank/DDBJ whole genome shotgun (WGS) entry which is preliminary data.</text>
</comment>
<dbReference type="InterPro" id="IPR036237">
    <property type="entry name" value="Xyl_isomerase-like_sf"/>
</dbReference>
<dbReference type="EC" id="4.2.1.8" evidence="7"/>
<evidence type="ECO:0000256" key="1">
    <source>
        <dbReference type="ARBA" id="ARBA00001794"/>
    </source>
</evidence>
<organism evidence="12 13">
    <name type="scientific">Halorubrum saccharovorum DSM 1137</name>
    <dbReference type="NCBI Taxonomy" id="1227484"/>
    <lineage>
        <taxon>Archaea</taxon>
        <taxon>Methanobacteriati</taxon>
        <taxon>Methanobacteriota</taxon>
        <taxon>Stenosarchaea group</taxon>
        <taxon>Halobacteria</taxon>
        <taxon>Halobacteriales</taxon>
        <taxon>Haloferacaceae</taxon>
        <taxon>Halorubrum</taxon>
    </lineage>
</organism>
<keyword evidence="8" id="KW-0408">Iron</keyword>
<evidence type="ECO:0000313" key="13">
    <source>
        <dbReference type="Proteomes" id="UP000011514"/>
    </source>
</evidence>
<evidence type="ECO:0000256" key="5">
    <source>
        <dbReference type="ARBA" id="ARBA00004892"/>
    </source>
</evidence>
<proteinExistence type="inferred from homology"/>
<comment type="catalytic activity">
    <reaction evidence="1">
        <text>D-mannonate = 2-dehydro-3-deoxy-D-gluconate + H2O</text>
        <dbReference type="Rhea" id="RHEA:20097"/>
        <dbReference type="ChEBI" id="CHEBI:15377"/>
        <dbReference type="ChEBI" id="CHEBI:17767"/>
        <dbReference type="ChEBI" id="CHEBI:57990"/>
        <dbReference type="EC" id="4.2.1.8"/>
    </reaction>
</comment>
<name>M0DW71_9EURY</name>
<dbReference type="SUPFAM" id="SSF51658">
    <property type="entry name" value="Xylose isomerase-like"/>
    <property type="match status" value="1"/>
</dbReference>
<gene>
    <name evidence="12" type="ORF">C471_08725</name>
</gene>
<dbReference type="eggNOG" id="arCOG05324">
    <property type="taxonomic scope" value="Archaea"/>
</dbReference>
<dbReference type="AlphaFoldDB" id="M0DW71"/>
<evidence type="ECO:0000256" key="8">
    <source>
        <dbReference type="ARBA" id="ARBA00023004"/>
    </source>
</evidence>
<dbReference type="InterPro" id="IPR004628">
    <property type="entry name" value="Man_deHydtase"/>
</dbReference>
<comment type="similarity">
    <text evidence="6">Belongs to the mannonate dehydratase family.</text>
</comment>
<dbReference type="PANTHER" id="PTHR30387:SF2">
    <property type="entry name" value="MANNONATE DEHYDRATASE"/>
    <property type="match status" value="1"/>
</dbReference>
<evidence type="ECO:0000256" key="11">
    <source>
        <dbReference type="SAM" id="MobiDB-lite"/>
    </source>
</evidence>
<feature type="compositionally biased region" description="Basic and acidic residues" evidence="11">
    <location>
        <begin position="1"/>
        <end position="15"/>
    </location>
</feature>
<dbReference type="PATRIC" id="fig|1227484.4.peg.1741"/>
<evidence type="ECO:0000256" key="7">
    <source>
        <dbReference type="ARBA" id="ARBA00012927"/>
    </source>
</evidence>
<evidence type="ECO:0000256" key="9">
    <source>
        <dbReference type="ARBA" id="ARBA00023211"/>
    </source>
</evidence>
<protein>
    <recommendedName>
        <fullName evidence="7">mannonate dehydratase</fullName>
        <ecNumber evidence="7">4.2.1.8</ecNumber>
    </recommendedName>
</protein>
<reference evidence="12 13" key="1">
    <citation type="journal article" date="2014" name="PLoS Genet.">
        <title>Phylogenetically driven sequencing of extremely halophilic archaea reveals strategies for static and dynamic osmo-response.</title>
        <authorList>
            <person name="Becker E.A."/>
            <person name="Seitzer P.M."/>
            <person name="Tritt A."/>
            <person name="Larsen D."/>
            <person name="Krusor M."/>
            <person name="Yao A.I."/>
            <person name="Wu D."/>
            <person name="Madern D."/>
            <person name="Eisen J.A."/>
            <person name="Darling A.E."/>
            <person name="Facciotti M.T."/>
        </authorList>
    </citation>
    <scope>NUCLEOTIDE SEQUENCE [LARGE SCALE GENOMIC DNA]</scope>
    <source>
        <strain evidence="12 13">DSM 1137</strain>
    </source>
</reference>
<dbReference type="Gene3D" id="3.20.20.150">
    <property type="entry name" value="Divalent-metal-dependent TIM barrel enzymes"/>
    <property type="match status" value="1"/>
</dbReference>
<keyword evidence="13" id="KW-1185">Reference proteome</keyword>
<evidence type="ECO:0000256" key="3">
    <source>
        <dbReference type="ARBA" id="ARBA00001954"/>
    </source>
</evidence>
<dbReference type="GO" id="GO:0030145">
    <property type="term" value="F:manganese ion binding"/>
    <property type="evidence" value="ECO:0007669"/>
    <property type="project" value="TreeGrafter"/>
</dbReference>
<evidence type="ECO:0000256" key="6">
    <source>
        <dbReference type="ARBA" id="ARBA00007389"/>
    </source>
</evidence>
<dbReference type="GO" id="GO:0008927">
    <property type="term" value="F:mannonate dehydratase activity"/>
    <property type="evidence" value="ECO:0007669"/>
    <property type="project" value="UniProtKB-EC"/>
</dbReference>
<dbReference type="STRING" id="1227484.C471_08725"/>
<sequence length="366" mass="41069">MSQDHDSMKRNRPSTDGDQLPLRTGLRTRTLSDDRLAFCRQIGVEDVFLDHRSPRGDVFEDEGSGDDETITIDDGVVPSVSELVQARRRAEDAGLRLMGIQSLSYNVYGKIMLDKEGKESQLDTIKRLIRNLGSADIPILGYQWNPRGVVPMRTSQTVRLRGGARGREFDIDDLDEPYEPVDDLEREYTEAELWDNYEAFLEEVLPVAEEAGVQLALHPADPPTVEQLGGIPRLFRNFEAFRRAMEIVPSDNHGLKLCLGCFSEMPDADIEEVITHFGEDDDIVFVHFRDVVGTWPRFTETFLDDEQSNFDPVVAIEQLRAVGFDGVVVPDHVPDVVGDTEWGHRSRAHAVAYLNGVLACADDGGR</sequence>
<comment type="pathway">
    <text evidence="5">Carbohydrate metabolism; pentose and glucuronate interconversion.</text>
</comment>
<evidence type="ECO:0000313" key="12">
    <source>
        <dbReference type="EMBL" id="ELZ39043.1"/>
    </source>
</evidence>
<evidence type="ECO:0000256" key="4">
    <source>
        <dbReference type="ARBA" id="ARBA00002713"/>
    </source>
</evidence>
<comment type="cofactor">
    <cofactor evidence="2">
        <name>Mn(2+)</name>
        <dbReference type="ChEBI" id="CHEBI:29035"/>
    </cofactor>
</comment>
<accession>M0DW71</accession>
<dbReference type="Pfam" id="PF03786">
    <property type="entry name" value="UxuA"/>
    <property type="match status" value="2"/>
</dbReference>
<dbReference type="Proteomes" id="UP000011514">
    <property type="component" value="Unassembled WGS sequence"/>
</dbReference>
<comment type="function">
    <text evidence="4">Catalyzes the dehydration of D-mannonate.</text>
</comment>
<comment type="cofactor">
    <cofactor evidence="3">
        <name>Fe(2+)</name>
        <dbReference type="ChEBI" id="CHEBI:29033"/>
    </cofactor>
</comment>
<dbReference type="PANTHER" id="PTHR30387">
    <property type="entry name" value="MANNONATE DEHYDRATASE"/>
    <property type="match status" value="1"/>
</dbReference>
<dbReference type="GO" id="GO:0008198">
    <property type="term" value="F:ferrous iron binding"/>
    <property type="evidence" value="ECO:0007669"/>
    <property type="project" value="TreeGrafter"/>
</dbReference>
<feature type="region of interest" description="Disordered" evidence="11">
    <location>
        <begin position="1"/>
        <end position="26"/>
    </location>
</feature>
<evidence type="ECO:0000256" key="2">
    <source>
        <dbReference type="ARBA" id="ARBA00001936"/>
    </source>
</evidence>
<keyword evidence="10" id="KW-0456">Lyase</keyword>
<dbReference type="GO" id="GO:0042840">
    <property type="term" value="P:D-glucuronate catabolic process"/>
    <property type="evidence" value="ECO:0007669"/>
    <property type="project" value="TreeGrafter"/>
</dbReference>
<dbReference type="EMBL" id="AOJE01000043">
    <property type="protein sequence ID" value="ELZ39043.1"/>
    <property type="molecule type" value="Genomic_DNA"/>
</dbReference>